<dbReference type="PANTHER" id="PTHR43669:SF3">
    <property type="entry name" value="ALCOHOL DEHYDROGENASE, PUTATIVE (AFU_ORTHOLOGUE AFUA_3G03445)-RELATED"/>
    <property type="match status" value="1"/>
</dbReference>
<comment type="similarity">
    <text evidence="1">Belongs to the short-chain dehydrogenases/reductases (SDR) family.</text>
</comment>
<reference evidence="4" key="1">
    <citation type="submission" date="2016-10" db="EMBL/GenBank/DDBJ databases">
        <authorList>
            <person name="Varghese N."/>
            <person name="Submissions S."/>
        </authorList>
    </citation>
    <scope>NUCLEOTIDE SEQUENCE [LARGE SCALE GENOMIC DNA]</scope>
    <source>
        <strain evidence="4">DSM 23445</strain>
    </source>
</reference>
<proteinExistence type="inferred from homology"/>
<evidence type="ECO:0000256" key="2">
    <source>
        <dbReference type="ARBA" id="ARBA00023002"/>
    </source>
</evidence>
<keyword evidence="4" id="KW-1185">Reference proteome</keyword>
<evidence type="ECO:0000313" key="4">
    <source>
        <dbReference type="Proteomes" id="UP000199673"/>
    </source>
</evidence>
<dbReference type="InterPro" id="IPR003560">
    <property type="entry name" value="DHB_DH"/>
</dbReference>
<evidence type="ECO:0000313" key="3">
    <source>
        <dbReference type="EMBL" id="SFT69708.1"/>
    </source>
</evidence>
<organism evidence="3 4">
    <name type="scientific">Algoriphagus locisalis</name>
    <dbReference type="NCBI Taxonomy" id="305507"/>
    <lineage>
        <taxon>Bacteria</taxon>
        <taxon>Pseudomonadati</taxon>
        <taxon>Bacteroidota</taxon>
        <taxon>Cytophagia</taxon>
        <taxon>Cytophagales</taxon>
        <taxon>Cyclobacteriaceae</taxon>
        <taxon>Algoriphagus</taxon>
    </lineage>
</organism>
<accession>A0A1I7A440</accession>
<dbReference type="SUPFAM" id="SSF51735">
    <property type="entry name" value="NAD(P)-binding Rossmann-fold domains"/>
    <property type="match status" value="1"/>
</dbReference>
<dbReference type="PRINTS" id="PR01397">
    <property type="entry name" value="DHBDHDRGNASE"/>
</dbReference>
<dbReference type="InterPro" id="IPR036291">
    <property type="entry name" value="NAD(P)-bd_dom_sf"/>
</dbReference>
<dbReference type="Pfam" id="PF00106">
    <property type="entry name" value="adh_short"/>
    <property type="match status" value="1"/>
</dbReference>
<protein>
    <submittedName>
        <fullName evidence="3">Short-chain dehydrogenase</fullName>
    </submittedName>
</protein>
<keyword evidence="2" id="KW-0560">Oxidoreductase</keyword>
<dbReference type="EMBL" id="FPBF01000002">
    <property type="protein sequence ID" value="SFT69708.1"/>
    <property type="molecule type" value="Genomic_DNA"/>
</dbReference>
<gene>
    <name evidence="3" type="ORF">SAMN04489724_1663</name>
</gene>
<dbReference type="InterPro" id="IPR002347">
    <property type="entry name" value="SDR_fam"/>
</dbReference>
<dbReference type="PANTHER" id="PTHR43669">
    <property type="entry name" value="5-KETO-D-GLUCONATE 5-REDUCTASE"/>
    <property type="match status" value="1"/>
</dbReference>
<dbReference type="GO" id="GO:0019290">
    <property type="term" value="P:siderophore biosynthetic process"/>
    <property type="evidence" value="ECO:0007669"/>
    <property type="project" value="InterPro"/>
</dbReference>
<name>A0A1I7A440_9BACT</name>
<dbReference type="AlphaFoldDB" id="A0A1I7A440"/>
<sequence length="245" mass="27401">MPFRKIKPNFNKYQKEFWSSMSRNIIITGAGGNLGSAVVEKFKREGYHVIAILQPGKNHEVEEADDSYEVDVTDEKAVAGFVKEYYLQYGDVDALAFLVGGFAMGGISETSQSDLEKMFTLNFFSAFHLVKGFLPHMKKQEKGTFLFVGARPALQLEDAGSALAYALSKKLVITLAEIVGEETKNTPIRSHVFVPSIIDTPPNRESMPEADFSKWVRADEIAEAMHYAVNTHSLRNMTFKLYGEV</sequence>
<dbReference type="Gene3D" id="3.40.50.720">
    <property type="entry name" value="NAD(P)-binding Rossmann-like Domain"/>
    <property type="match status" value="1"/>
</dbReference>
<dbReference type="STRING" id="305507.SAMN04489724_1663"/>
<dbReference type="GO" id="GO:0008667">
    <property type="term" value="F:2,3-dihydro-2,3-dihydroxybenzoate dehydrogenase activity"/>
    <property type="evidence" value="ECO:0007669"/>
    <property type="project" value="InterPro"/>
</dbReference>
<evidence type="ECO:0000256" key="1">
    <source>
        <dbReference type="ARBA" id="ARBA00006484"/>
    </source>
</evidence>
<dbReference type="Proteomes" id="UP000199673">
    <property type="component" value="Unassembled WGS sequence"/>
</dbReference>